<evidence type="ECO:0000259" key="10">
    <source>
        <dbReference type="PROSITE" id="PS50011"/>
    </source>
</evidence>
<feature type="domain" description="AGC-kinase C-terminal" evidence="11">
    <location>
        <begin position="280"/>
        <end position="343"/>
    </location>
</feature>
<sequence length="383" mass="44264">MGNCILKTDDCDTTICLNPHQFDFHYPIGRSSFSKVWKVTQKNSKQVLALKEILKSRVVAQRHVNSTLNEKEMLSILRHPFMTNMHHAFQNHSHLYLTMDFKHGGDLRYQLLKHKFVEEEAKFIISCVIIGLEYVHSKQIIHRDLKPENLLFDEKGYAYLSDFGEAKIWAQENSNDVSGTPGYMAPEVLCQQNHSYPADWFAVGVILHEIITGSRPFPGKNLKEVKEKILESQVQLNVDTLSTSWSKACEDFVNQLIQTNPQNRLGFRGVDEIKNHPWLKDVEWDKVLKKEANPRFVPKRGNNFNREYVSKDWSDGIKPKCDFKQEMFAGYFYVEMPHSQNVDNSQSTNMRNKSSFVQPHIQSGSSSNQRARGKSSVRVDKNI</sequence>
<dbReference type="GO" id="GO:0035556">
    <property type="term" value="P:intracellular signal transduction"/>
    <property type="evidence" value="ECO:0007669"/>
    <property type="project" value="TreeGrafter"/>
</dbReference>
<dbReference type="Proteomes" id="UP001162131">
    <property type="component" value="Unassembled WGS sequence"/>
</dbReference>
<keyword evidence="3" id="KW-0808">Transferase</keyword>
<dbReference type="InterPro" id="IPR000961">
    <property type="entry name" value="AGC-kinase_C"/>
</dbReference>
<evidence type="ECO:0000256" key="9">
    <source>
        <dbReference type="SAM" id="MobiDB-lite"/>
    </source>
</evidence>
<protein>
    <recommendedName>
        <fullName evidence="1">non-specific serine/threonine protein kinase</fullName>
        <ecNumber evidence="1">2.7.11.1</ecNumber>
    </recommendedName>
</protein>
<dbReference type="SMART" id="SM00220">
    <property type="entry name" value="S_TKc"/>
    <property type="match status" value="1"/>
</dbReference>
<evidence type="ECO:0000256" key="8">
    <source>
        <dbReference type="ARBA" id="ARBA00048679"/>
    </source>
</evidence>
<evidence type="ECO:0000256" key="3">
    <source>
        <dbReference type="ARBA" id="ARBA00022679"/>
    </source>
</evidence>
<dbReference type="PROSITE" id="PS00108">
    <property type="entry name" value="PROTEIN_KINASE_ST"/>
    <property type="match status" value="1"/>
</dbReference>
<dbReference type="EMBL" id="CAJZBQ010000041">
    <property type="protein sequence ID" value="CAG9326972.1"/>
    <property type="molecule type" value="Genomic_DNA"/>
</dbReference>
<reference evidence="12" key="1">
    <citation type="submission" date="2021-09" db="EMBL/GenBank/DDBJ databases">
        <authorList>
            <consortium name="AG Swart"/>
            <person name="Singh M."/>
            <person name="Singh A."/>
            <person name="Seah K."/>
            <person name="Emmerich C."/>
        </authorList>
    </citation>
    <scope>NUCLEOTIDE SEQUENCE</scope>
    <source>
        <strain evidence="12">ATCC30299</strain>
    </source>
</reference>
<feature type="compositionally biased region" description="Polar residues" evidence="9">
    <location>
        <begin position="357"/>
        <end position="370"/>
    </location>
</feature>
<dbReference type="GO" id="GO:0004674">
    <property type="term" value="F:protein serine/threonine kinase activity"/>
    <property type="evidence" value="ECO:0007669"/>
    <property type="project" value="UniProtKB-KW"/>
</dbReference>
<evidence type="ECO:0000259" key="11">
    <source>
        <dbReference type="PROSITE" id="PS51285"/>
    </source>
</evidence>
<dbReference type="GO" id="GO:0005524">
    <property type="term" value="F:ATP binding"/>
    <property type="evidence" value="ECO:0007669"/>
    <property type="project" value="UniProtKB-KW"/>
</dbReference>
<evidence type="ECO:0000256" key="4">
    <source>
        <dbReference type="ARBA" id="ARBA00022741"/>
    </source>
</evidence>
<dbReference type="EC" id="2.7.11.1" evidence="1"/>
<dbReference type="SUPFAM" id="SSF56112">
    <property type="entry name" value="Protein kinase-like (PK-like)"/>
    <property type="match status" value="1"/>
</dbReference>
<dbReference type="AlphaFoldDB" id="A0AAU9JRJ3"/>
<dbReference type="InterPro" id="IPR008271">
    <property type="entry name" value="Ser/Thr_kinase_AS"/>
</dbReference>
<name>A0AAU9JRJ3_9CILI</name>
<dbReference type="PANTHER" id="PTHR24356:SF374">
    <property type="entry name" value="PROTEIN KINASE DOMAIN-CONTAINING PROTEIN"/>
    <property type="match status" value="1"/>
</dbReference>
<comment type="catalytic activity">
    <reaction evidence="7">
        <text>L-threonyl-[protein] + ATP = O-phospho-L-threonyl-[protein] + ADP + H(+)</text>
        <dbReference type="Rhea" id="RHEA:46608"/>
        <dbReference type="Rhea" id="RHEA-COMP:11060"/>
        <dbReference type="Rhea" id="RHEA-COMP:11605"/>
        <dbReference type="ChEBI" id="CHEBI:15378"/>
        <dbReference type="ChEBI" id="CHEBI:30013"/>
        <dbReference type="ChEBI" id="CHEBI:30616"/>
        <dbReference type="ChEBI" id="CHEBI:61977"/>
        <dbReference type="ChEBI" id="CHEBI:456216"/>
        <dbReference type="EC" id="2.7.11.1"/>
    </reaction>
</comment>
<evidence type="ECO:0000256" key="7">
    <source>
        <dbReference type="ARBA" id="ARBA00047899"/>
    </source>
</evidence>
<dbReference type="Gene3D" id="1.10.510.10">
    <property type="entry name" value="Transferase(Phosphotransferase) domain 1"/>
    <property type="match status" value="1"/>
</dbReference>
<feature type="region of interest" description="Disordered" evidence="9">
    <location>
        <begin position="357"/>
        <end position="383"/>
    </location>
</feature>
<comment type="catalytic activity">
    <reaction evidence="8">
        <text>L-seryl-[protein] + ATP = O-phospho-L-seryl-[protein] + ADP + H(+)</text>
        <dbReference type="Rhea" id="RHEA:17989"/>
        <dbReference type="Rhea" id="RHEA-COMP:9863"/>
        <dbReference type="Rhea" id="RHEA-COMP:11604"/>
        <dbReference type="ChEBI" id="CHEBI:15378"/>
        <dbReference type="ChEBI" id="CHEBI:29999"/>
        <dbReference type="ChEBI" id="CHEBI:30616"/>
        <dbReference type="ChEBI" id="CHEBI:83421"/>
        <dbReference type="ChEBI" id="CHEBI:456216"/>
        <dbReference type="EC" id="2.7.11.1"/>
    </reaction>
</comment>
<dbReference type="InterPro" id="IPR000719">
    <property type="entry name" value="Prot_kinase_dom"/>
</dbReference>
<keyword evidence="13" id="KW-1185">Reference proteome</keyword>
<dbReference type="Pfam" id="PF00069">
    <property type="entry name" value="Pkinase"/>
    <property type="match status" value="1"/>
</dbReference>
<dbReference type="PANTHER" id="PTHR24356">
    <property type="entry name" value="SERINE/THREONINE-PROTEIN KINASE"/>
    <property type="match status" value="1"/>
</dbReference>
<evidence type="ECO:0000256" key="1">
    <source>
        <dbReference type="ARBA" id="ARBA00012513"/>
    </source>
</evidence>
<dbReference type="PROSITE" id="PS51285">
    <property type="entry name" value="AGC_KINASE_CTER"/>
    <property type="match status" value="1"/>
</dbReference>
<dbReference type="PROSITE" id="PS50011">
    <property type="entry name" value="PROTEIN_KINASE_DOM"/>
    <property type="match status" value="1"/>
</dbReference>
<dbReference type="InterPro" id="IPR011009">
    <property type="entry name" value="Kinase-like_dom_sf"/>
</dbReference>
<evidence type="ECO:0000313" key="12">
    <source>
        <dbReference type="EMBL" id="CAG9326972.1"/>
    </source>
</evidence>
<dbReference type="InterPro" id="IPR050236">
    <property type="entry name" value="Ser_Thr_kinase_AGC"/>
</dbReference>
<comment type="caution">
    <text evidence="12">The sequence shown here is derived from an EMBL/GenBank/DDBJ whole genome shotgun (WGS) entry which is preliminary data.</text>
</comment>
<organism evidence="12 13">
    <name type="scientific">Blepharisma stoltei</name>
    <dbReference type="NCBI Taxonomy" id="1481888"/>
    <lineage>
        <taxon>Eukaryota</taxon>
        <taxon>Sar</taxon>
        <taxon>Alveolata</taxon>
        <taxon>Ciliophora</taxon>
        <taxon>Postciliodesmatophora</taxon>
        <taxon>Heterotrichea</taxon>
        <taxon>Heterotrichida</taxon>
        <taxon>Blepharismidae</taxon>
        <taxon>Blepharisma</taxon>
    </lineage>
</organism>
<dbReference type="Gene3D" id="3.30.200.20">
    <property type="entry name" value="Phosphorylase Kinase, domain 1"/>
    <property type="match status" value="1"/>
</dbReference>
<gene>
    <name evidence="12" type="ORF">BSTOLATCC_MIC42231</name>
</gene>
<evidence type="ECO:0000313" key="13">
    <source>
        <dbReference type="Proteomes" id="UP001162131"/>
    </source>
</evidence>
<keyword evidence="5" id="KW-0418">Kinase</keyword>
<evidence type="ECO:0000256" key="5">
    <source>
        <dbReference type="ARBA" id="ARBA00022777"/>
    </source>
</evidence>
<accession>A0AAU9JRJ3</accession>
<proteinExistence type="predicted"/>
<keyword evidence="2" id="KW-0723">Serine/threonine-protein kinase</keyword>
<keyword evidence="6" id="KW-0067">ATP-binding</keyword>
<keyword evidence="4" id="KW-0547">Nucleotide-binding</keyword>
<evidence type="ECO:0000256" key="6">
    <source>
        <dbReference type="ARBA" id="ARBA00022840"/>
    </source>
</evidence>
<feature type="domain" description="Protein kinase" evidence="10">
    <location>
        <begin position="22"/>
        <end position="279"/>
    </location>
</feature>
<evidence type="ECO:0000256" key="2">
    <source>
        <dbReference type="ARBA" id="ARBA00022527"/>
    </source>
</evidence>